<reference evidence="7" key="2">
    <citation type="journal article" date="2014" name="ISME J.">
        <title>Microbial stratification in low pH oxic and suboxic macroscopic growths along an acid mine drainage.</title>
        <authorList>
            <person name="Mendez-Garcia C."/>
            <person name="Mesa V."/>
            <person name="Sprenger R.R."/>
            <person name="Richter M."/>
            <person name="Diez M.S."/>
            <person name="Solano J."/>
            <person name="Bargiela R."/>
            <person name="Golyshina O.V."/>
            <person name="Manteca A."/>
            <person name="Ramos J.L."/>
            <person name="Gallego J.R."/>
            <person name="Llorente I."/>
            <person name="Martins Dos Santos V.A."/>
            <person name="Jensen O.N."/>
            <person name="Pelaez A.I."/>
            <person name="Sanchez J."/>
            <person name="Ferrer M."/>
        </authorList>
    </citation>
    <scope>NUCLEOTIDE SEQUENCE</scope>
</reference>
<dbReference type="PANTHER" id="PTHR30239:SF0">
    <property type="entry name" value="ACETOLACTATE SYNTHASE SMALL SUBUNIT 1, CHLOROPLASTIC"/>
    <property type="match status" value="1"/>
</dbReference>
<evidence type="ECO:0000256" key="5">
    <source>
        <dbReference type="ARBA" id="ARBA00023304"/>
    </source>
</evidence>
<feature type="non-terminal residue" evidence="7">
    <location>
        <position position="62"/>
    </location>
</feature>
<proteinExistence type="inferred from homology"/>
<evidence type="ECO:0000256" key="3">
    <source>
        <dbReference type="ARBA" id="ARBA00006341"/>
    </source>
</evidence>
<keyword evidence="4" id="KW-0028">Amino-acid biosynthesis</keyword>
<dbReference type="GO" id="GO:0009097">
    <property type="term" value="P:isoleucine biosynthetic process"/>
    <property type="evidence" value="ECO:0007669"/>
    <property type="project" value="UniProtKB-UniPathway"/>
</dbReference>
<sequence>MSEIQKHFIQVVVENKFGVLSRVAGLFSARGFNIDSLSVAPGIDPTVSQMTIETQGDDHVVE</sequence>
<keyword evidence="5" id="KW-0100">Branched-chain amino acid biosynthesis</keyword>
<evidence type="ECO:0000259" key="6">
    <source>
        <dbReference type="PROSITE" id="PS51671"/>
    </source>
</evidence>
<dbReference type="AlphaFoldDB" id="T0YUJ1"/>
<evidence type="ECO:0000256" key="2">
    <source>
        <dbReference type="ARBA" id="ARBA00005025"/>
    </source>
</evidence>
<comment type="pathway">
    <text evidence="2">Amino-acid biosynthesis; L-valine biosynthesis; L-valine from pyruvate: step 1/4.</text>
</comment>
<organism evidence="7">
    <name type="scientific">mine drainage metagenome</name>
    <dbReference type="NCBI Taxonomy" id="410659"/>
    <lineage>
        <taxon>unclassified sequences</taxon>
        <taxon>metagenomes</taxon>
        <taxon>ecological metagenomes</taxon>
    </lineage>
</organism>
<accession>T0YUJ1</accession>
<evidence type="ECO:0000256" key="4">
    <source>
        <dbReference type="ARBA" id="ARBA00022605"/>
    </source>
</evidence>
<dbReference type="GO" id="GO:0003984">
    <property type="term" value="F:acetolactate synthase activity"/>
    <property type="evidence" value="ECO:0007669"/>
    <property type="project" value="UniProtKB-EC"/>
</dbReference>
<dbReference type="EMBL" id="AUZX01012444">
    <property type="protein sequence ID" value="EQD39281.1"/>
    <property type="molecule type" value="Genomic_DNA"/>
</dbReference>
<gene>
    <name evidence="7" type="ORF">B1A_16928</name>
</gene>
<dbReference type="GO" id="GO:0005829">
    <property type="term" value="C:cytosol"/>
    <property type="evidence" value="ECO:0007669"/>
    <property type="project" value="TreeGrafter"/>
</dbReference>
<dbReference type="SUPFAM" id="SSF55021">
    <property type="entry name" value="ACT-like"/>
    <property type="match status" value="1"/>
</dbReference>
<comment type="similarity">
    <text evidence="3">Belongs to the acetolactate synthase small subunit family.</text>
</comment>
<comment type="pathway">
    <text evidence="1">Amino-acid biosynthesis; L-isoleucine biosynthesis; L-isoleucine from 2-oxobutanoate: step 1/4.</text>
</comment>
<dbReference type="GO" id="GO:0009099">
    <property type="term" value="P:L-valine biosynthetic process"/>
    <property type="evidence" value="ECO:0007669"/>
    <property type="project" value="UniProtKB-UniPathway"/>
</dbReference>
<dbReference type="PANTHER" id="PTHR30239">
    <property type="entry name" value="ACETOLACTATE SYNTHASE SMALL SUBUNIT"/>
    <property type="match status" value="1"/>
</dbReference>
<dbReference type="GO" id="GO:1990610">
    <property type="term" value="F:acetolactate synthase regulator activity"/>
    <property type="evidence" value="ECO:0007669"/>
    <property type="project" value="InterPro"/>
</dbReference>
<dbReference type="PROSITE" id="PS51671">
    <property type="entry name" value="ACT"/>
    <property type="match status" value="1"/>
</dbReference>
<dbReference type="InterPro" id="IPR039557">
    <property type="entry name" value="AHAS_ACT"/>
</dbReference>
<dbReference type="InterPro" id="IPR004789">
    <property type="entry name" value="Acetalactate_synth_ssu"/>
</dbReference>
<dbReference type="InterPro" id="IPR054480">
    <property type="entry name" value="AHAS_small-like_ACT"/>
</dbReference>
<dbReference type="Pfam" id="PF22629">
    <property type="entry name" value="ACT_AHAS_ss"/>
    <property type="match status" value="1"/>
</dbReference>
<dbReference type="InterPro" id="IPR002912">
    <property type="entry name" value="ACT_dom"/>
</dbReference>
<protein>
    <submittedName>
        <fullName evidence="7">Acetolactate synthase, small subunit</fullName>
        <ecNumber evidence="7">2.2.1.6</ecNumber>
    </submittedName>
</protein>
<dbReference type="NCBIfam" id="TIGR00119">
    <property type="entry name" value="acolac_sm"/>
    <property type="match status" value="1"/>
</dbReference>
<feature type="domain" description="ACT" evidence="6">
    <location>
        <begin position="8"/>
        <end position="62"/>
    </location>
</feature>
<reference evidence="7" key="1">
    <citation type="submission" date="2013-08" db="EMBL/GenBank/DDBJ databases">
        <authorList>
            <person name="Mendez C."/>
            <person name="Richter M."/>
            <person name="Ferrer M."/>
            <person name="Sanchez J."/>
        </authorList>
    </citation>
    <scope>NUCLEOTIDE SEQUENCE</scope>
</reference>
<dbReference type="CDD" id="cd04878">
    <property type="entry name" value="ACT_AHAS"/>
    <property type="match status" value="1"/>
</dbReference>
<dbReference type="UniPathway" id="UPA00049">
    <property type="reaction ID" value="UER00059"/>
</dbReference>
<comment type="caution">
    <text evidence="7">The sequence shown here is derived from an EMBL/GenBank/DDBJ whole genome shotgun (WGS) entry which is preliminary data.</text>
</comment>
<evidence type="ECO:0000313" key="7">
    <source>
        <dbReference type="EMBL" id="EQD39281.1"/>
    </source>
</evidence>
<name>T0YUJ1_9ZZZZ</name>
<dbReference type="Gene3D" id="3.30.70.260">
    <property type="match status" value="1"/>
</dbReference>
<dbReference type="UniPathway" id="UPA00047">
    <property type="reaction ID" value="UER00055"/>
</dbReference>
<evidence type="ECO:0000256" key="1">
    <source>
        <dbReference type="ARBA" id="ARBA00004974"/>
    </source>
</evidence>
<dbReference type="EC" id="2.2.1.6" evidence="7"/>
<dbReference type="InterPro" id="IPR045865">
    <property type="entry name" value="ACT-like_dom_sf"/>
</dbReference>
<keyword evidence="7" id="KW-0808">Transferase</keyword>